<reference evidence="3" key="1">
    <citation type="journal article" date="2019" name="Genome Announc.">
        <title>Draft Genome Sequence of Pseudoalteromonas piscicida Strain 36Y ROTHPW, an Hypersaline Seawater Isolate from the South Coast of Sonora, Mexico.</title>
        <authorList>
            <person name="Sanchez-Diaz R."/>
            <person name="Molina-Garza Z.J."/>
            <person name="Cruz-Suarez L.E."/>
            <person name="Selvin J."/>
            <person name="Kiran G.S."/>
            <person name="Ibarra-Gamez J.C."/>
            <person name="Gomez-Gil B."/>
            <person name="Galaviz-Silva L."/>
        </authorList>
    </citation>
    <scope>NUCLEOTIDE SEQUENCE [LARGE SCALE GENOMIC DNA]</scope>
    <source>
        <strain evidence="3">36Y_RITHPW</strain>
    </source>
</reference>
<organism evidence="2 3">
    <name type="scientific">Pseudoalteromonas piscicida</name>
    <dbReference type="NCBI Taxonomy" id="43662"/>
    <lineage>
        <taxon>Bacteria</taxon>
        <taxon>Pseudomonadati</taxon>
        <taxon>Pseudomonadota</taxon>
        <taxon>Gammaproteobacteria</taxon>
        <taxon>Alteromonadales</taxon>
        <taxon>Pseudoalteromonadaceae</taxon>
        <taxon>Pseudoalteromonas</taxon>
    </lineage>
</organism>
<keyword evidence="1" id="KW-0732">Signal</keyword>
<evidence type="ECO:0000313" key="3">
    <source>
        <dbReference type="Proteomes" id="UP000228621"/>
    </source>
</evidence>
<gene>
    <name evidence="2" type="ORF">CEX98_07080</name>
</gene>
<evidence type="ECO:0000313" key="2">
    <source>
        <dbReference type="EMBL" id="PCK32484.1"/>
    </source>
</evidence>
<keyword evidence="3" id="KW-1185">Reference proteome</keyword>
<dbReference type="RefSeq" id="WP_099641406.1">
    <property type="nucleotide sequence ID" value="NZ_NKHF01000029.1"/>
</dbReference>
<evidence type="ECO:0000256" key="1">
    <source>
        <dbReference type="SAM" id="SignalP"/>
    </source>
</evidence>
<proteinExistence type="predicted"/>
<sequence>MKKLIPALVAFTAFTASAHDVEEAKAQATPQNIKIVAIGQSGWDPIWREPTCSIQKTDEDAVGNAYMINHYDMCLCQNSKKASYLIEDTQSNPKQAAVICYLEQ</sequence>
<dbReference type="EMBL" id="NKHF01000029">
    <property type="protein sequence ID" value="PCK32484.1"/>
    <property type="molecule type" value="Genomic_DNA"/>
</dbReference>
<name>A0A2A5JSP0_PSEO7</name>
<feature type="chain" id="PRO_5013354580" evidence="1">
    <location>
        <begin position="19"/>
        <end position="104"/>
    </location>
</feature>
<feature type="signal peptide" evidence="1">
    <location>
        <begin position="1"/>
        <end position="18"/>
    </location>
</feature>
<accession>A0A2A5JSP0</accession>
<dbReference type="AlphaFoldDB" id="A0A2A5JSP0"/>
<dbReference type="OrthoDB" id="6309590at2"/>
<dbReference type="Proteomes" id="UP000228621">
    <property type="component" value="Unassembled WGS sequence"/>
</dbReference>
<comment type="caution">
    <text evidence="2">The sequence shown here is derived from an EMBL/GenBank/DDBJ whole genome shotgun (WGS) entry which is preliminary data.</text>
</comment>
<protein>
    <submittedName>
        <fullName evidence="2">Uncharacterized protein</fullName>
    </submittedName>
</protein>